<proteinExistence type="predicted"/>
<evidence type="ECO:0000313" key="3">
    <source>
        <dbReference type="Proteomes" id="UP000006056"/>
    </source>
</evidence>
<keyword evidence="3" id="KW-1185">Reference proteome</keyword>
<dbReference type="OrthoDB" id="122661at2"/>
<dbReference type="EMBL" id="CP003379">
    <property type="protein sequence ID" value="AFL87028.1"/>
    <property type="molecule type" value="Genomic_DNA"/>
</dbReference>
<sequence>MSESTEKNQKETYAGGTKAGHVDGAESTAKAEPSGVRGDNPATAGPGSTGIRSSTPENSAGHINPSAPGDTGTTPATTPRN</sequence>
<dbReference type="HOGENOM" id="CLU_2572699_0_0_0"/>
<protein>
    <submittedName>
        <fullName evidence="2">Uncharacterized protein</fullName>
    </submittedName>
</protein>
<organism evidence="2 3">
    <name type="scientific">Terriglobus roseus (strain DSM 18391 / NRRL B-41598 / KBS 63)</name>
    <dbReference type="NCBI Taxonomy" id="926566"/>
    <lineage>
        <taxon>Bacteria</taxon>
        <taxon>Pseudomonadati</taxon>
        <taxon>Acidobacteriota</taxon>
        <taxon>Terriglobia</taxon>
        <taxon>Terriglobales</taxon>
        <taxon>Acidobacteriaceae</taxon>
        <taxon>Terriglobus</taxon>
    </lineage>
</organism>
<name>I3ZCR0_TERRK</name>
<feature type="region of interest" description="Disordered" evidence="1">
    <location>
        <begin position="1"/>
        <end position="81"/>
    </location>
</feature>
<dbReference type="STRING" id="926566.Terro_0691"/>
<dbReference type="AlphaFoldDB" id="I3ZCR0"/>
<reference evidence="2 3" key="1">
    <citation type="submission" date="2012-06" db="EMBL/GenBank/DDBJ databases">
        <title>Complete genome of Terriglobus roseus DSM 18391.</title>
        <authorList>
            <consortium name="US DOE Joint Genome Institute (JGI-PGF)"/>
            <person name="Lucas S."/>
            <person name="Copeland A."/>
            <person name="Lapidus A."/>
            <person name="Glavina del Rio T."/>
            <person name="Dalin E."/>
            <person name="Tice H."/>
            <person name="Bruce D."/>
            <person name="Goodwin L."/>
            <person name="Pitluck S."/>
            <person name="Peters L."/>
            <person name="Mikhailova N."/>
            <person name="Munk A.C.C."/>
            <person name="Kyrpides N."/>
            <person name="Mavromatis K."/>
            <person name="Ivanova N."/>
            <person name="Brettin T."/>
            <person name="Detter J.C."/>
            <person name="Han C."/>
            <person name="Larimer F."/>
            <person name="Land M."/>
            <person name="Hauser L."/>
            <person name="Markowitz V."/>
            <person name="Cheng J.-F."/>
            <person name="Hugenholtz P."/>
            <person name="Woyke T."/>
            <person name="Wu D."/>
            <person name="Brambilla E."/>
            <person name="Klenk H.-P."/>
            <person name="Eisen J.A."/>
        </authorList>
    </citation>
    <scope>NUCLEOTIDE SEQUENCE [LARGE SCALE GENOMIC DNA]</scope>
    <source>
        <strain evidence="3">DSM 18391 / NRRL B-41598 / KBS 63</strain>
    </source>
</reference>
<feature type="compositionally biased region" description="Low complexity" evidence="1">
    <location>
        <begin position="65"/>
        <end position="81"/>
    </location>
</feature>
<evidence type="ECO:0000256" key="1">
    <source>
        <dbReference type="SAM" id="MobiDB-lite"/>
    </source>
</evidence>
<dbReference type="eggNOG" id="ENOG5033H7V">
    <property type="taxonomic scope" value="Bacteria"/>
</dbReference>
<dbReference type="KEGG" id="trs:Terro_0691"/>
<dbReference type="Proteomes" id="UP000006056">
    <property type="component" value="Chromosome"/>
</dbReference>
<evidence type="ECO:0000313" key="2">
    <source>
        <dbReference type="EMBL" id="AFL87028.1"/>
    </source>
</evidence>
<dbReference type="RefSeq" id="WP_014784597.1">
    <property type="nucleotide sequence ID" value="NC_018014.1"/>
</dbReference>
<gene>
    <name evidence="2" type="ordered locus">Terro_0691</name>
</gene>
<accession>I3ZCR0</accession>
<feature type="compositionally biased region" description="Basic and acidic residues" evidence="1">
    <location>
        <begin position="1"/>
        <end position="10"/>
    </location>
</feature>